<accession>A0A451GGJ9</accession>
<reference evidence="2 3" key="1">
    <citation type="journal article" date="2015" name="Int. J. Syst. Evol. Microbiol.">
        <title>Gemmobacter intermedius sp. nov., isolated from a white stork (Ciconia ciconia).</title>
        <authorList>
            <person name="Kampfer P."/>
            <person name="Jerzak L."/>
            <person name="Wilharm G."/>
            <person name="Golke J."/>
            <person name="Busse H.J."/>
            <person name="Glaeser S.P."/>
        </authorList>
    </citation>
    <scope>NUCLEOTIDE SEQUENCE [LARGE SCALE GENOMIC DNA]</scope>
    <source>
        <strain evidence="2 3">119/4</strain>
    </source>
</reference>
<name>A0A451GGJ9_9RHOB</name>
<dbReference type="Proteomes" id="UP000287168">
    <property type="component" value="Unassembled WGS sequence"/>
</dbReference>
<protein>
    <submittedName>
        <fullName evidence="2">Uncharacterized protein</fullName>
    </submittedName>
</protein>
<gene>
    <name evidence="2" type="ORF">EP867_18430</name>
</gene>
<evidence type="ECO:0000313" key="2">
    <source>
        <dbReference type="EMBL" id="RWY35723.1"/>
    </source>
</evidence>
<feature type="compositionally biased region" description="Basic residues" evidence="1">
    <location>
        <begin position="1"/>
        <end position="10"/>
    </location>
</feature>
<dbReference type="AlphaFoldDB" id="A0A451GGJ9"/>
<comment type="caution">
    <text evidence="2">The sequence shown here is derived from an EMBL/GenBank/DDBJ whole genome shotgun (WGS) entry which is preliminary data.</text>
</comment>
<keyword evidence="3" id="KW-1185">Reference proteome</keyword>
<evidence type="ECO:0000256" key="1">
    <source>
        <dbReference type="SAM" id="MobiDB-lite"/>
    </source>
</evidence>
<sequence length="92" mass="9981">MTPQPHHRSRDHLGQRSGEICRHDRGAAEAVERGGHGPPPLPSLSLPAGREPNLPLAKDEDEPHPLLIALVQAMARNAARKDYAASQRGDDD</sequence>
<organism evidence="2 3">
    <name type="scientific">Falsigemmobacter intermedius</name>
    <dbReference type="NCBI Taxonomy" id="1553448"/>
    <lineage>
        <taxon>Bacteria</taxon>
        <taxon>Pseudomonadati</taxon>
        <taxon>Pseudomonadota</taxon>
        <taxon>Alphaproteobacteria</taxon>
        <taxon>Rhodobacterales</taxon>
        <taxon>Paracoccaceae</taxon>
        <taxon>Falsigemmobacter</taxon>
    </lineage>
</organism>
<feature type="compositionally biased region" description="Basic and acidic residues" evidence="1">
    <location>
        <begin position="11"/>
        <end position="35"/>
    </location>
</feature>
<proteinExistence type="predicted"/>
<evidence type="ECO:0000313" key="3">
    <source>
        <dbReference type="Proteomes" id="UP000287168"/>
    </source>
</evidence>
<dbReference type="EMBL" id="SBLC01000069">
    <property type="protein sequence ID" value="RWY35723.1"/>
    <property type="molecule type" value="Genomic_DNA"/>
</dbReference>
<feature type="region of interest" description="Disordered" evidence="1">
    <location>
        <begin position="1"/>
        <end position="61"/>
    </location>
</feature>